<dbReference type="EC" id="3.6.3.-" evidence="10"/>
<keyword evidence="5" id="KW-0997">Cell inner membrane</keyword>
<dbReference type="SUPFAM" id="SSF52540">
    <property type="entry name" value="P-loop containing nucleoside triphosphate hydrolases"/>
    <property type="match status" value="1"/>
</dbReference>
<sequence length="371" mass="40374">MAEVRLEGIRKAYGALGILHDIDLDIAHGEFVVFVGPSGSGKSTLLRMIGGLEKISGGTLKIDNKVVNSIDAADRNLGMVFQSYALYPHLTVRDNLAFPLRMAKLGKDQITAKVRDAAALLQIEHLLDRKPKQLSGGQRQRVAIGRAIVREPKVFLFDEPLSNLDTELRVQMRVQIAKLHRQLGNTMIYVTHDQVEAMTMADKIVVLKDGRIEQVGSPHDLYHSPATQFVAGFIGSPRMNFLPCKLKTKDDGRAEIGLKDGLSGWLPVQTGTVGLGTTLTLGVRPDDFVAPSGRPGELIVEIDVDFVEHLGSATYLYGTALGEHVVARSPNDHFHSGKGGRVSLAVAASDCYVFTPQGKALPRLEAPKSWS</sequence>
<dbReference type="GO" id="GO:1990060">
    <property type="term" value="C:maltose transport complex"/>
    <property type="evidence" value="ECO:0007669"/>
    <property type="project" value="TreeGrafter"/>
</dbReference>
<dbReference type="EMBL" id="JACIED010000009">
    <property type="protein sequence ID" value="MBB4010463.1"/>
    <property type="molecule type" value="Genomic_DNA"/>
</dbReference>
<dbReference type="InterPro" id="IPR003439">
    <property type="entry name" value="ABC_transporter-like_ATP-bd"/>
</dbReference>
<dbReference type="GO" id="GO:0055052">
    <property type="term" value="C:ATP-binding cassette (ABC) transporter complex, substrate-binding subunit-containing"/>
    <property type="evidence" value="ECO:0007669"/>
    <property type="project" value="TreeGrafter"/>
</dbReference>
<dbReference type="SUPFAM" id="SSF50331">
    <property type="entry name" value="MOP-like"/>
    <property type="match status" value="1"/>
</dbReference>
<evidence type="ECO:0000256" key="2">
    <source>
        <dbReference type="ARBA" id="ARBA00005417"/>
    </source>
</evidence>
<dbReference type="Gene3D" id="3.40.50.300">
    <property type="entry name" value="P-loop containing nucleotide triphosphate hydrolases"/>
    <property type="match status" value="1"/>
</dbReference>
<dbReference type="GO" id="GO:0005524">
    <property type="term" value="F:ATP binding"/>
    <property type="evidence" value="ECO:0007669"/>
    <property type="project" value="UniProtKB-KW"/>
</dbReference>
<keyword evidence="8" id="KW-0472">Membrane</keyword>
<dbReference type="InterPro" id="IPR008995">
    <property type="entry name" value="Mo/tungstate-bd_C_term_dom"/>
</dbReference>
<keyword evidence="7 10" id="KW-0067">ATP-binding</keyword>
<comment type="caution">
    <text evidence="11">The sequence shown here is derived from an EMBL/GenBank/DDBJ whole genome shotgun (WGS) entry which is preliminary data.</text>
</comment>
<keyword evidence="12" id="KW-1185">Reference proteome</keyword>
<dbReference type="CDD" id="cd03301">
    <property type="entry name" value="ABC_MalK_N"/>
    <property type="match status" value="1"/>
</dbReference>
<evidence type="ECO:0000256" key="5">
    <source>
        <dbReference type="ARBA" id="ARBA00022519"/>
    </source>
</evidence>
<dbReference type="SMART" id="SM00382">
    <property type="entry name" value="AAA"/>
    <property type="match status" value="1"/>
</dbReference>
<dbReference type="InterPro" id="IPR003593">
    <property type="entry name" value="AAA+_ATPase"/>
</dbReference>
<dbReference type="PROSITE" id="PS50893">
    <property type="entry name" value="ABC_TRANSPORTER_2"/>
    <property type="match status" value="1"/>
</dbReference>
<evidence type="ECO:0000256" key="1">
    <source>
        <dbReference type="ARBA" id="ARBA00004417"/>
    </source>
</evidence>
<evidence type="ECO:0000313" key="10">
    <source>
        <dbReference type="EMBL" id="MBB4010463.1"/>
    </source>
</evidence>
<dbReference type="EMBL" id="MKIN01000026">
    <property type="protein sequence ID" value="OLP47990.1"/>
    <property type="molecule type" value="Genomic_DNA"/>
</dbReference>
<evidence type="ECO:0000256" key="8">
    <source>
        <dbReference type="ARBA" id="ARBA00023136"/>
    </source>
</evidence>
<dbReference type="FunFam" id="3.40.50.300:FF:000042">
    <property type="entry name" value="Maltose/maltodextrin ABC transporter, ATP-binding protein"/>
    <property type="match status" value="1"/>
</dbReference>
<dbReference type="InterPro" id="IPR017871">
    <property type="entry name" value="ABC_transporter-like_CS"/>
</dbReference>
<gene>
    <name evidence="11" type="ORF">BJF91_11290</name>
    <name evidence="10" type="ORF">GGQ71_004764</name>
</gene>
<dbReference type="Proteomes" id="UP000185598">
    <property type="component" value="Unassembled WGS sequence"/>
</dbReference>
<dbReference type="PANTHER" id="PTHR43875:SF3">
    <property type="entry name" value="MALTOSE_MALTODEXTRIN IMPORT ATP-BINDING PROTEIN MALK"/>
    <property type="match status" value="1"/>
</dbReference>
<evidence type="ECO:0000256" key="7">
    <source>
        <dbReference type="ARBA" id="ARBA00022840"/>
    </source>
</evidence>
<dbReference type="InterPro" id="IPR040582">
    <property type="entry name" value="OB_MalK-like"/>
</dbReference>
<keyword evidence="4" id="KW-1003">Cell membrane</keyword>
<comment type="subcellular location">
    <subcellularLocation>
        <location evidence="1">Cell inner membrane</location>
        <topology evidence="1">Peripheral membrane protein</topology>
    </subcellularLocation>
</comment>
<reference evidence="11 12" key="1">
    <citation type="submission" date="2016-09" db="EMBL/GenBank/DDBJ databases">
        <title>Rhizobium oryziradicis sp. nov., isolated from the root of rice.</title>
        <authorList>
            <person name="Zhao J."/>
            <person name="Zhang X."/>
        </authorList>
    </citation>
    <scope>NUCLEOTIDE SEQUENCE [LARGE SCALE GENOMIC DNA]</scope>
    <source>
        <strain evidence="11 12">14971</strain>
    </source>
</reference>
<evidence type="ECO:0000256" key="4">
    <source>
        <dbReference type="ARBA" id="ARBA00022475"/>
    </source>
</evidence>
<dbReference type="InterPro" id="IPR012340">
    <property type="entry name" value="NA-bd_OB-fold"/>
</dbReference>
<dbReference type="InterPro" id="IPR015855">
    <property type="entry name" value="ABC_transpr_MalK-like"/>
</dbReference>
<evidence type="ECO:0000259" key="9">
    <source>
        <dbReference type="PROSITE" id="PS50893"/>
    </source>
</evidence>
<dbReference type="GO" id="GO:0015423">
    <property type="term" value="F:ABC-type maltose transporter activity"/>
    <property type="evidence" value="ECO:0007669"/>
    <property type="project" value="TreeGrafter"/>
</dbReference>
<dbReference type="OrthoDB" id="7325173at2"/>
<feature type="domain" description="ABC transporter" evidence="9">
    <location>
        <begin position="4"/>
        <end position="234"/>
    </location>
</feature>
<dbReference type="PROSITE" id="PS00211">
    <property type="entry name" value="ABC_TRANSPORTER_1"/>
    <property type="match status" value="1"/>
</dbReference>
<dbReference type="RefSeq" id="WP_075616555.1">
    <property type="nucleotide sequence ID" value="NZ_JACIED010000009.1"/>
</dbReference>
<evidence type="ECO:0000313" key="13">
    <source>
        <dbReference type="Proteomes" id="UP000544107"/>
    </source>
</evidence>
<keyword evidence="3" id="KW-0813">Transport</keyword>
<dbReference type="InterPro" id="IPR027417">
    <property type="entry name" value="P-loop_NTPase"/>
</dbReference>
<dbReference type="AlphaFoldDB" id="A0A1Q9A076"/>
<dbReference type="InterPro" id="IPR047641">
    <property type="entry name" value="ABC_transpr_MalK/UgpC-like"/>
</dbReference>
<evidence type="ECO:0000256" key="3">
    <source>
        <dbReference type="ARBA" id="ARBA00022448"/>
    </source>
</evidence>
<name>A0A1Q9A076_9HYPH</name>
<dbReference type="Pfam" id="PF17912">
    <property type="entry name" value="OB_MalK"/>
    <property type="match status" value="1"/>
</dbReference>
<evidence type="ECO:0000313" key="12">
    <source>
        <dbReference type="Proteomes" id="UP000185598"/>
    </source>
</evidence>
<reference evidence="10 13" key="2">
    <citation type="submission" date="2020-08" db="EMBL/GenBank/DDBJ databases">
        <title>Genomic Encyclopedia of Type Strains, Phase IV (KMG-IV): sequencing the most valuable type-strain genomes for metagenomic binning, comparative biology and taxonomic classification.</title>
        <authorList>
            <person name="Goeker M."/>
        </authorList>
    </citation>
    <scope>NUCLEOTIDE SEQUENCE [LARGE SCALE GENOMIC DNA]</scope>
    <source>
        <strain evidence="10 13">DSM 100021</strain>
    </source>
</reference>
<evidence type="ECO:0000313" key="11">
    <source>
        <dbReference type="EMBL" id="OLP47990.1"/>
    </source>
</evidence>
<comment type="similarity">
    <text evidence="2">Belongs to the ABC transporter superfamily.</text>
</comment>
<keyword evidence="10" id="KW-0762">Sugar transport</keyword>
<dbReference type="GO" id="GO:0016887">
    <property type="term" value="F:ATP hydrolysis activity"/>
    <property type="evidence" value="ECO:0007669"/>
    <property type="project" value="InterPro"/>
</dbReference>
<accession>A0A1Q9A076</accession>
<dbReference type="STRING" id="887144.BJF91_11290"/>
<dbReference type="NCBIfam" id="NF008653">
    <property type="entry name" value="PRK11650.1"/>
    <property type="match status" value="1"/>
</dbReference>
<dbReference type="Gene3D" id="2.40.50.100">
    <property type="match status" value="1"/>
</dbReference>
<protein>
    <submittedName>
        <fullName evidence="11">ABC transporter</fullName>
    </submittedName>
    <submittedName>
        <fullName evidence="10">Multiple sugar transport system ATP-binding protein/lactose/L-arabinose transport system ATP-binding protein</fullName>
        <ecNumber evidence="10">3.6.3.-</ecNumber>
    </submittedName>
</protein>
<proteinExistence type="inferred from homology"/>
<evidence type="ECO:0000256" key="6">
    <source>
        <dbReference type="ARBA" id="ARBA00022741"/>
    </source>
</evidence>
<dbReference type="Proteomes" id="UP000544107">
    <property type="component" value="Unassembled WGS sequence"/>
</dbReference>
<keyword evidence="6" id="KW-0547">Nucleotide-binding</keyword>
<organism evidence="11 12">
    <name type="scientific">Allorhizobium taibaishanense</name>
    <dbReference type="NCBI Taxonomy" id="887144"/>
    <lineage>
        <taxon>Bacteria</taxon>
        <taxon>Pseudomonadati</taxon>
        <taxon>Pseudomonadota</taxon>
        <taxon>Alphaproteobacteria</taxon>
        <taxon>Hyphomicrobiales</taxon>
        <taxon>Rhizobiaceae</taxon>
        <taxon>Rhizobium/Agrobacterium group</taxon>
        <taxon>Allorhizobium</taxon>
    </lineage>
</organism>
<dbReference type="Pfam" id="PF00005">
    <property type="entry name" value="ABC_tran"/>
    <property type="match status" value="1"/>
</dbReference>
<dbReference type="Gene3D" id="2.40.50.140">
    <property type="entry name" value="Nucleic acid-binding proteins"/>
    <property type="match status" value="1"/>
</dbReference>
<dbReference type="PANTHER" id="PTHR43875">
    <property type="entry name" value="MALTODEXTRIN IMPORT ATP-BINDING PROTEIN MSMX"/>
    <property type="match status" value="1"/>
</dbReference>
<keyword evidence="10" id="KW-0378">Hydrolase</keyword>